<reference evidence="1 2" key="1">
    <citation type="submission" date="2019-12" db="EMBL/GenBank/DDBJ databases">
        <title>Genomic-based taxomic classification of the family Erythrobacteraceae.</title>
        <authorList>
            <person name="Xu L."/>
        </authorList>
    </citation>
    <scope>NUCLEOTIDE SEQUENCE [LARGE SCALE GENOMIC DNA]</scope>
    <source>
        <strain evidence="1 2">JCM 16339</strain>
    </source>
</reference>
<evidence type="ECO:0000313" key="2">
    <source>
        <dbReference type="Proteomes" id="UP000435243"/>
    </source>
</evidence>
<dbReference type="EMBL" id="WTYY01000004">
    <property type="protein sequence ID" value="MXO88985.1"/>
    <property type="molecule type" value="Genomic_DNA"/>
</dbReference>
<name>A0A844ZMC5_9SPHN</name>
<dbReference type="AlphaFoldDB" id="A0A844ZMC5"/>
<comment type="caution">
    <text evidence="1">The sequence shown here is derived from an EMBL/GenBank/DDBJ whole genome shotgun (WGS) entry which is preliminary data.</text>
</comment>
<dbReference type="Gene3D" id="3.20.20.140">
    <property type="entry name" value="Metal-dependent hydrolases"/>
    <property type="match status" value="1"/>
</dbReference>
<dbReference type="Pfam" id="PF12228">
    <property type="entry name" value="DUF3604"/>
    <property type="match status" value="1"/>
</dbReference>
<dbReference type="OrthoDB" id="543560at2"/>
<protein>
    <submittedName>
        <fullName evidence="1">DUF3604 domain-containing protein</fullName>
    </submittedName>
</protein>
<keyword evidence="2" id="KW-1185">Reference proteome</keyword>
<dbReference type="InterPro" id="IPR022028">
    <property type="entry name" value="DUF3604"/>
</dbReference>
<gene>
    <name evidence="1" type="ORF">GRI32_09555</name>
</gene>
<dbReference type="Proteomes" id="UP000435243">
    <property type="component" value="Unassembled WGS sequence"/>
</dbReference>
<sequence length="601" mass="65487">MVPLAQSVAQGNGPSATQLFWGELHLHTNHSLDAYITANTTVTPDMAYRYARGIPIQQPGLDRKIQIRRPLDFMAVTDHAEMMGLFTLLNRADETLLATPWGRRAMAAHVRDPGRGGAMSVTTAGMAGPPAPELQEMMSQVYSDAVRSTAWSVEIEAAERNYIPGTFTTMFGWEWSSVVDGGKNLHRVVVANTDAEGAASFIPYSSQDSQRPEDLWAWMSATRERTGVDFLAIPHNSNISGGLMFQMTDSDGQPISAAYARARQSWEPLVEVTQAKGTSEVHPEIATNDEFADFEIRRKLLIGTPTPADEGDYARSALLRGLQIQDRTGVNPYNFGMIGSTDSHTGLSSVQENDFYGKLVSDIPLSQHVIGPRPVIFPAWEMGASGRVAAWAEENTRAGIFAALRRKEVYATTGPRIALRMFGGFNFTAADADARDIAAVGYARGIPMGGDLTAAPAGRAPELLIHAVKDPLSGNLDRVQVVKGWIDDDGEAHERIYDVAWSDGRQKDRAGHLPAVGNTVDLETGLYTNSIGAVQLATVWTDPDFKADQAAFYYVRVLEIPTPRHSLLDAIALGIDVAQTGQPATIQERAYSSPIWYTPVR</sequence>
<accession>A0A844ZMC5</accession>
<organism evidence="1 2">
    <name type="scientific">Alteraurantiacibacter aestuarii</name>
    <dbReference type="NCBI Taxonomy" id="650004"/>
    <lineage>
        <taxon>Bacteria</taxon>
        <taxon>Pseudomonadati</taxon>
        <taxon>Pseudomonadota</taxon>
        <taxon>Alphaproteobacteria</taxon>
        <taxon>Sphingomonadales</taxon>
        <taxon>Erythrobacteraceae</taxon>
        <taxon>Alteraurantiacibacter</taxon>
    </lineage>
</organism>
<proteinExistence type="predicted"/>
<evidence type="ECO:0000313" key="1">
    <source>
        <dbReference type="EMBL" id="MXO88985.1"/>
    </source>
</evidence>